<keyword evidence="4" id="KW-1185">Reference proteome</keyword>
<evidence type="ECO:0000313" key="4">
    <source>
        <dbReference type="Proteomes" id="UP000189703"/>
    </source>
</evidence>
<dbReference type="GeneID" id="104603331"/>
<comment type="similarity">
    <text evidence="1">Belongs to the PPR family. PCMP-H subfamily.</text>
</comment>
<dbReference type="PANTHER" id="PTHR47926:SF537">
    <property type="entry name" value="PENTACOTRIPEPTIDE-REPEAT REGION OF PRORP DOMAIN-CONTAINING PROTEIN"/>
    <property type="match status" value="1"/>
</dbReference>
<dbReference type="eggNOG" id="KOG4197">
    <property type="taxonomic scope" value="Eukaryota"/>
</dbReference>
<dbReference type="AlphaFoldDB" id="A0A1U8AIF4"/>
<feature type="repeat" description="PPR" evidence="3">
    <location>
        <begin position="55"/>
        <end position="89"/>
    </location>
</feature>
<evidence type="ECO:0000256" key="1">
    <source>
        <dbReference type="ARBA" id="ARBA00006643"/>
    </source>
</evidence>
<proteinExistence type="inferred from homology"/>
<evidence type="ECO:0000256" key="2">
    <source>
        <dbReference type="ARBA" id="ARBA00022737"/>
    </source>
</evidence>
<reference evidence="5" key="1">
    <citation type="submission" date="2025-08" db="UniProtKB">
        <authorList>
            <consortium name="RefSeq"/>
        </authorList>
    </citation>
    <scope>IDENTIFICATION</scope>
</reference>
<dbReference type="InterPro" id="IPR011990">
    <property type="entry name" value="TPR-like_helical_dom_sf"/>
</dbReference>
<dbReference type="InterPro" id="IPR002885">
    <property type="entry name" value="PPR_rpt"/>
</dbReference>
<dbReference type="GO" id="GO:0003729">
    <property type="term" value="F:mRNA binding"/>
    <property type="evidence" value="ECO:0007669"/>
    <property type="project" value="UniProtKB-ARBA"/>
</dbReference>
<dbReference type="SUPFAM" id="SSF48452">
    <property type="entry name" value="TPR-like"/>
    <property type="match status" value="1"/>
</dbReference>
<dbReference type="Pfam" id="PF20431">
    <property type="entry name" value="E_motif"/>
    <property type="match status" value="1"/>
</dbReference>
<feature type="repeat" description="PPR" evidence="3">
    <location>
        <begin position="156"/>
        <end position="190"/>
    </location>
</feature>
<sequence>MGLYADAGLINIAKQLFEQTPHRDVVLWTSLVSAYAKCGLPDEARHAFDQMPERNAVSWAAVISAYSQGARHKEALLVFDEMHYAGVEPTEATLISVLSSAGYIGALKEGKWVHDYVIHNQIFLTASLGTALLSMYAKCGCIDDAIQVFAGMPQRDELAWTTMISALAMHGQGELALVLFYEMLSLGLRPDHVTFVGVLSACSHAGLIEEGRYHFKCMKDTFRIEPRVEHFGCMVDILGRGGYVEEAWDFVQAMPMEPDVLVLKSLLSACASYGRVEYAEWAAKKLNKLDPGIASSYVLLANAYANLGRWADAERVRKMMRDRGVTKTPGCSLIEVGGVVHQFVAGENEEHHQIKEIKSTLHQMDKLLRLVDQSPTLLVAVNSNTLVLKEPSNGGSFLSRGIKMEMRKLRITYK</sequence>
<evidence type="ECO:0000313" key="5">
    <source>
        <dbReference type="RefSeq" id="XP_010265642.1"/>
    </source>
</evidence>
<protein>
    <submittedName>
        <fullName evidence="5">Pentatricopeptide repeat-containing protein At3g62890-like</fullName>
    </submittedName>
</protein>
<accession>A0A1U8AIF4</accession>
<dbReference type="KEGG" id="nnu:104603331"/>
<gene>
    <name evidence="5" type="primary">LOC104603331</name>
</gene>
<dbReference type="Pfam" id="PF01535">
    <property type="entry name" value="PPR"/>
    <property type="match status" value="4"/>
</dbReference>
<feature type="repeat" description="PPR" evidence="3">
    <location>
        <begin position="24"/>
        <end position="54"/>
    </location>
</feature>
<dbReference type="PROSITE" id="PS51375">
    <property type="entry name" value="PPR"/>
    <property type="match status" value="4"/>
</dbReference>
<dbReference type="Proteomes" id="UP000189703">
    <property type="component" value="Unplaced"/>
</dbReference>
<dbReference type="Pfam" id="PF13041">
    <property type="entry name" value="PPR_2"/>
    <property type="match status" value="1"/>
</dbReference>
<feature type="repeat" description="PPR" evidence="3">
    <location>
        <begin position="293"/>
        <end position="327"/>
    </location>
</feature>
<evidence type="ECO:0000256" key="3">
    <source>
        <dbReference type="PROSITE-ProRule" id="PRU00708"/>
    </source>
</evidence>
<dbReference type="OrthoDB" id="185373at2759"/>
<dbReference type="InterPro" id="IPR046848">
    <property type="entry name" value="E_motif"/>
</dbReference>
<dbReference type="OMA" id="LETAFWI"/>
<dbReference type="GO" id="GO:0009451">
    <property type="term" value="P:RNA modification"/>
    <property type="evidence" value="ECO:0007669"/>
    <property type="project" value="InterPro"/>
</dbReference>
<keyword evidence="2" id="KW-0677">Repeat</keyword>
<dbReference type="RefSeq" id="XP_010265642.1">
    <property type="nucleotide sequence ID" value="XM_010267340.1"/>
</dbReference>
<dbReference type="Gene3D" id="1.25.40.10">
    <property type="entry name" value="Tetratricopeptide repeat domain"/>
    <property type="match status" value="2"/>
</dbReference>
<dbReference type="NCBIfam" id="TIGR00756">
    <property type="entry name" value="PPR"/>
    <property type="match status" value="4"/>
</dbReference>
<organism evidence="4 5">
    <name type="scientific">Nelumbo nucifera</name>
    <name type="common">Sacred lotus</name>
    <dbReference type="NCBI Taxonomy" id="4432"/>
    <lineage>
        <taxon>Eukaryota</taxon>
        <taxon>Viridiplantae</taxon>
        <taxon>Streptophyta</taxon>
        <taxon>Embryophyta</taxon>
        <taxon>Tracheophyta</taxon>
        <taxon>Spermatophyta</taxon>
        <taxon>Magnoliopsida</taxon>
        <taxon>Proteales</taxon>
        <taxon>Nelumbonaceae</taxon>
        <taxon>Nelumbo</taxon>
    </lineage>
</organism>
<dbReference type="InterPro" id="IPR046960">
    <property type="entry name" value="PPR_At4g14850-like_plant"/>
</dbReference>
<dbReference type="FunFam" id="1.25.40.10:FF:000690">
    <property type="entry name" value="Pentatricopeptide repeat-containing protein"/>
    <property type="match status" value="1"/>
</dbReference>
<dbReference type="InParanoid" id="A0A1U8AIF4"/>
<name>A0A1U8AIF4_NELNU</name>
<dbReference type="PANTHER" id="PTHR47926">
    <property type="entry name" value="PENTATRICOPEPTIDE REPEAT-CONTAINING PROTEIN"/>
    <property type="match status" value="1"/>
</dbReference>